<keyword evidence="1" id="KW-0472">Membrane</keyword>
<accession>A0NIY1</accession>
<gene>
    <name evidence="2" type="ORF">OENOO_53043</name>
</gene>
<proteinExistence type="predicted"/>
<evidence type="ECO:0000313" key="2">
    <source>
        <dbReference type="EMBL" id="EAV39563.1"/>
    </source>
</evidence>
<evidence type="ECO:0000256" key="1">
    <source>
        <dbReference type="SAM" id="Phobius"/>
    </source>
</evidence>
<reference evidence="2 3" key="1">
    <citation type="submission" date="2006-11" db="EMBL/GenBank/DDBJ databases">
        <authorList>
            <consortium name="Laboratoire de Microbiologie (Universite Bourgogne)"/>
            <consortium name="GENOME Express"/>
            <consortium name="UMR Oenologie Ampelologie (Universite Bordeaux 2)"/>
            <person name="Guzzo J."/>
        </authorList>
    </citation>
    <scope>NUCLEOTIDE SEQUENCE [LARGE SCALE GENOMIC DNA]</scope>
    <source>
        <strain evidence="2 3">ATCC BAA-1163</strain>
    </source>
</reference>
<dbReference type="Proteomes" id="UP000003346">
    <property type="component" value="Unassembled WGS sequence"/>
</dbReference>
<feature type="transmembrane region" description="Helical" evidence="1">
    <location>
        <begin position="38"/>
        <end position="60"/>
    </location>
</feature>
<dbReference type="EMBL" id="AAUV01000048">
    <property type="protein sequence ID" value="EAV39563.1"/>
    <property type="molecule type" value="Genomic_DNA"/>
</dbReference>
<protein>
    <submittedName>
        <fullName evidence="2">Uncharacterized protein</fullName>
    </submittedName>
</protein>
<sequence length="89" mass="10392">MNLSNLTKKFIYLYISIVGNAMKAIFYWKNTKRRKNSYIFLSTIILIFLFTGISLSLAMIHANQIASLENINHYYEKRINSLVEEGKNP</sequence>
<evidence type="ECO:0000313" key="3">
    <source>
        <dbReference type="Proteomes" id="UP000003346"/>
    </source>
</evidence>
<keyword evidence="1" id="KW-0812">Transmembrane</keyword>
<name>A0NIY1_OENOE</name>
<organism evidence="2 3">
    <name type="scientific">Oenococcus oeni ATCC BAA-1163</name>
    <dbReference type="NCBI Taxonomy" id="379360"/>
    <lineage>
        <taxon>Bacteria</taxon>
        <taxon>Bacillati</taxon>
        <taxon>Bacillota</taxon>
        <taxon>Bacilli</taxon>
        <taxon>Lactobacillales</taxon>
        <taxon>Lactobacillaceae</taxon>
        <taxon>Oenococcus</taxon>
    </lineage>
</organism>
<comment type="caution">
    <text evidence="2">The sequence shown here is derived from an EMBL/GenBank/DDBJ whole genome shotgun (WGS) entry which is preliminary data.</text>
</comment>
<dbReference type="AlphaFoldDB" id="A0NIY1"/>
<dbReference type="HOGENOM" id="CLU_189141_0_0_9"/>
<feature type="transmembrane region" description="Helical" evidence="1">
    <location>
        <begin position="6"/>
        <end position="26"/>
    </location>
</feature>
<keyword evidence="1" id="KW-1133">Transmembrane helix</keyword>